<proteinExistence type="inferred from homology"/>
<evidence type="ECO:0000256" key="1">
    <source>
        <dbReference type="ARBA" id="ARBA00008614"/>
    </source>
</evidence>
<feature type="compositionally biased region" description="Basic and acidic residues" evidence="2">
    <location>
        <begin position="119"/>
        <end position="141"/>
    </location>
</feature>
<evidence type="ECO:0000313" key="5">
    <source>
        <dbReference type="Proteomes" id="UP001497522"/>
    </source>
</evidence>
<organism evidence="4 5">
    <name type="scientific">Sphagnum jensenii</name>
    <dbReference type="NCBI Taxonomy" id="128206"/>
    <lineage>
        <taxon>Eukaryota</taxon>
        <taxon>Viridiplantae</taxon>
        <taxon>Streptophyta</taxon>
        <taxon>Embryophyta</taxon>
        <taxon>Bryophyta</taxon>
        <taxon>Sphagnophytina</taxon>
        <taxon>Sphagnopsida</taxon>
        <taxon>Sphagnales</taxon>
        <taxon>Sphagnaceae</taxon>
        <taxon>Sphagnum</taxon>
    </lineage>
</organism>
<dbReference type="InterPro" id="IPR010399">
    <property type="entry name" value="Tify_dom"/>
</dbReference>
<feature type="compositionally biased region" description="Acidic residues" evidence="2">
    <location>
        <begin position="62"/>
        <end position="71"/>
    </location>
</feature>
<accession>A0ABP1BED9</accession>
<dbReference type="Pfam" id="PF06200">
    <property type="entry name" value="tify"/>
    <property type="match status" value="1"/>
</dbReference>
<feature type="region of interest" description="Disordered" evidence="2">
    <location>
        <begin position="196"/>
        <end position="238"/>
    </location>
</feature>
<dbReference type="SMART" id="SM00979">
    <property type="entry name" value="TIFY"/>
    <property type="match status" value="1"/>
</dbReference>
<dbReference type="Proteomes" id="UP001497522">
    <property type="component" value="Chromosome 3"/>
</dbReference>
<evidence type="ECO:0000313" key="4">
    <source>
        <dbReference type="EMBL" id="CAK9873720.1"/>
    </source>
</evidence>
<feature type="region of interest" description="Disordered" evidence="2">
    <location>
        <begin position="293"/>
        <end position="323"/>
    </location>
</feature>
<keyword evidence="5" id="KW-1185">Reference proteome</keyword>
<feature type="region of interest" description="Disordered" evidence="2">
    <location>
        <begin position="260"/>
        <end position="280"/>
    </location>
</feature>
<dbReference type="PANTHER" id="PTHR33077">
    <property type="entry name" value="PROTEIN TIFY 4A-RELATED-RELATED"/>
    <property type="match status" value="1"/>
</dbReference>
<name>A0ABP1BED9_9BRYO</name>
<comment type="similarity">
    <text evidence="1">Belongs to the TIFY/JAZ family.</text>
</comment>
<dbReference type="PANTHER" id="PTHR33077:SF8">
    <property type="entry name" value="PROTEIN TIFY 8"/>
    <property type="match status" value="1"/>
</dbReference>
<feature type="region of interest" description="Disordered" evidence="2">
    <location>
        <begin position="385"/>
        <end position="421"/>
    </location>
</feature>
<dbReference type="PROSITE" id="PS51320">
    <property type="entry name" value="TIFY"/>
    <property type="match status" value="1"/>
</dbReference>
<feature type="region of interest" description="Disordered" evidence="2">
    <location>
        <begin position="43"/>
        <end position="72"/>
    </location>
</feature>
<evidence type="ECO:0000256" key="2">
    <source>
        <dbReference type="SAM" id="MobiDB-lite"/>
    </source>
</evidence>
<sequence length="444" mass="46997">MVHAAAAATTMTLVMAEKDHQPVYRDFLGLDRGVTKQQQLEYTTTTSDVVAGRSSRSSAGFESEEGDEDVETFATRTTAAASSGTSGRFEASSSVPQGYYVSPPFALAIPNSSSDPGSEFDHRKPSSNNKRDYASTRESLQERLQMSVEAIENSRLSPPQKVARIEQQKSQKYGEVVPSSIVDDLRLSMQPPRLSSAVNPPWLQQPSKPEFANRNGSIKRDTPRLLPSNNNSGLQVPPRISHLGACAEKEERAAAAAAVSRENTQTSPPIMQPAADEGSRTGIKGSPLIGLINNNNSATPVPAGSSGGPPPLPRGPTNCTPSGGSDSLLPSILKGPPRASRHLTIFYGGQAHVFDDVPSDKVEAILAMAGSHGKSWSTIYAPRSAASVPDSASEGSLSTLEKEKSVHSRGGSVTGGRSLPLSRDLQTLQQYGFVNMGNGMGCPT</sequence>
<feature type="compositionally biased region" description="Polar residues" evidence="2">
    <location>
        <begin position="196"/>
        <end position="207"/>
    </location>
</feature>
<feature type="region of interest" description="Disordered" evidence="2">
    <location>
        <begin position="110"/>
        <end position="142"/>
    </location>
</feature>
<dbReference type="InterPro" id="IPR040390">
    <property type="entry name" value="TIFY/JAZ"/>
</dbReference>
<reference evidence="4" key="1">
    <citation type="submission" date="2024-03" db="EMBL/GenBank/DDBJ databases">
        <authorList>
            <consortium name="ELIXIR-Norway"/>
            <consortium name="Elixir Norway"/>
        </authorList>
    </citation>
    <scope>NUCLEOTIDE SEQUENCE</scope>
</reference>
<feature type="domain" description="Tify" evidence="3">
    <location>
        <begin position="336"/>
        <end position="371"/>
    </location>
</feature>
<gene>
    <name evidence="4" type="ORF">CSSPJE1EN2_LOCUS16192</name>
</gene>
<dbReference type="EMBL" id="OZ023704">
    <property type="protein sequence ID" value="CAK9873720.1"/>
    <property type="molecule type" value="Genomic_DNA"/>
</dbReference>
<protein>
    <recommendedName>
        <fullName evidence="3">Tify domain-containing protein</fullName>
    </recommendedName>
</protein>
<evidence type="ECO:0000259" key="3">
    <source>
        <dbReference type="PROSITE" id="PS51320"/>
    </source>
</evidence>
<feature type="compositionally biased region" description="Polar residues" evidence="2">
    <location>
        <begin position="43"/>
        <end position="60"/>
    </location>
</feature>